<dbReference type="AlphaFoldDB" id="A0A165GCP1"/>
<evidence type="ECO:0000313" key="2">
    <source>
        <dbReference type="Proteomes" id="UP000076871"/>
    </source>
</evidence>
<dbReference type="Proteomes" id="UP000076871">
    <property type="component" value="Unassembled WGS sequence"/>
</dbReference>
<reference evidence="1 2" key="1">
    <citation type="journal article" date="2016" name="Mol. Biol. Evol.">
        <title>Comparative Genomics of Early-Diverging Mushroom-Forming Fungi Provides Insights into the Origins of Lignocellulose Decay Capabilities.</title>
        <authorList>
            <person name="Nagy L.G."/>
            <person name="Riley R."/>
            <person name="Tritt A."/>
            <person name="Adam C."/>
            <person name="Daum C."/>
            <person name="Floudas D."/>
            <person name="Sun H."/>
            <person name="Yadav J.S."/>
            <person name="Pangilinan J."/>
            <person name="Larsson K.H."/>
            <person name="Matsuura K."/>
            <person name="Barry K."/>
            <person name="Labutti K."/>
            <person name="Kuo R."/>
            <person name="Ohm R.A."/>
            <person name="Bhattacharya S.S."/>
            <person name="Shirouzu T."/>
            <person name="Yoshinaga Y."/>
            <person name="Martin F.M."/>
            <person name="Grigoriev I.V."/>
            <person name="Hibbett D.S."/>
        </authorList>
    </citation>
    <scope>NUCLEOTIDE SEQUENCE [LARGE SCALE GENOMIC DNA]</scope>
    <source>
        <strain evidence="1 2">93-53</strain>
    </source>
</reference>
<dbReference type="RefSeq" id="XP_040767905.1">
    <property type="nucleotide sequence ID" value="XM_040902610.1"/>
</dbReference>
<dbReference type="EMBL" id="KV427610">
    <property type="protein sequence ID" value="KZT10165.1"/>
    <property type="molecule type" value="Genomic_DNA"/>
</dbReference>
<keyword evidence="2" id="KW-1185">Reference proteome</keyword>
<accession>A0A165GCP1</accession>
<sequence length="92" mass="11338">MRSLNNYSIRQENLYRAHLQRRRPALIALTSQVRAHRREWRPQTICRLHMTLFSSCCTRHIYRFQENEYTSMLYTFILYGERKTTRATRRRG</sequence>
<protein>
    <submittedName>
        <fullName evidence="1">Uncharacterized protein</fullName>
    </submittedName>
</protein>
<dbReference type="GeneID" id="63819641"/>
<organism evidence="1 2">
    <name type="scientific">Laetiporus sulphureus 93-53</name>
    <dbReference type="NCBI Taxonomy" id="1314785"/>
    <lineage>
        <taxon>Eukaryota</taxon>
        <taxon>Fungi</taxon>
        <taxon>Dikarya</taxon>
        <taxon>Basidiomycota</taxon>
        <taxon>Agaricomycotina</taxon>
        <taxon>Agaricomycetes</taxon>
        <taxon>Polyporales</taxon>
        <taxon>Laetiporus</taxon>
    </lineage>
</organism>
<evidence type="ECO:0000313" key="1">
    <source>
        <dbReference type="EMBL" id="KZT10165.1"/>
    </source>
</evidence>
<gene>
    <name evidence="1" type="ORF">LAESUDRAFT_474482</name>
</gene>
<proteinExistence type="predicted"/>
<dbReference type="InParanoid" id="A0A165GCP1"/>
<name>A0A165GCP1_9APHY</name>